<evidence type="ECO:0000313" key="2">
    <source>
        <dbReference type="EMBL" id="KAL2620689.1"/>
    </source>
</evidence>
<dbReference type="Proteomes" id="UP001605036">
    <property type="component" value="Unassembled WGS sequence"/>
</dbReference>
<keyword evidence="3" id="KW-1185">Reference proteome</keyword>
<organism evidence="2 3">
    <name type="scientific">Riccia fluitans</name>
    <dbReference type="NCBI Taxonomy" id="41844"/>
    <lineage>
        <taxon>Eukaryota</taxon>
        <taxon>Viridiplantae</taxon>
        <taxon>Streptophyta</taxon>
        <taxon>Embryophyta</taxon>
        <taxon>Marchantiophyta</taxon>
        <taxon>Marchantiopsida</taxon>
        <taxon>Marchantiidae</taxon>
        <taxon>Marchantiales</taxon>
        <taxon>Ricciaceae</taxon>
        <taxon>Riccia</taxon>
    </lineage>
</organism>
<dbReference type="EMBL" id="JBHFFA010000006">
    <property type="protein sequence ID" value="KAL2620689.1"/>
    <property type="molecule type" value="Genomic_DNA"/>
</dbReference>
<feature type="region of interest" description="Disordered" evidence="1">
    <location>
        <begin position="1"/>
        <end position="47"/>
    </location>
</feature>
<dbReference type="AlphaFoldDB" id="A0ABD1Y5T7"/>
<accession>A0ABD1Y5T7</accession>
<proteinExistence type="predicted"/>
<name>A0ABD1Y5T7_9MARC</name>
<feature type="compositionally biased region" description="Basic and acidic residues" evidence="1">
    <location>
        <begin position="1"/>
        <end position="23"/>
    </location>
</feature>
<reference evidence="2 3" key="1">
    <citation type="submission" date="2024-09" db="EMBL/GenBank/DDBJ databases">
        <title>Chromosome-scale assembly of Riccia fluitans.</title>
        <authorList>
            <person name="Paukszto L."/>
            <person name="Sawicki J."/>
            <person name="Karawczyk K."/>
            <person name="Piernik-Szablinska J."/>
            <person name="Szczecinska M."/>
            <person name="Mazdziarz M."/>
        </authorList>
    </citation>
    <scope>NUCLEOTIDE SEQUENCE [LARGE SCALE GENOMIC DNA]</scope>
    <source>
        <strain evidence="2">Rf_01</strain>
        <tissue evidence="2">Aerial parts of the thallus</tissue>
    </source>
</reference>
<protein>
    <submittedName>
        <fullName evidence="2">Uncharacterized protein</fullName>
    </submittedName>
</protein>
<gene>
    <name evidence="2" type="ORF">R1flu_000894</name>
</gene>
<sequence length="246" mass="28106">MSRDREEEISRRGYEERRRRGYDEVDPWFEQEPNPSPPRHSNHANIDCPPNPCYNHTDTDITSKFHPRPNRSSPDYYHGRHETDIIIIIVDPSHRLLVNLETPALTVAEDRRVQLQDLDPRHLLNVVPDLEALALNVAEDQGLDRRVVIMILALSNRVFQESTCSAGMDAICVRRVMTVLGFWRKRKAVKEVAGVRPESVALISRVENDMAVEGITGSRSHRRPGLLVRSMAFAHARSDSTFPAME</sequence>
<comment type="caution">
    <text evidence="2">The sequence shown here is derived from an EMBL/GenBank/DDBJ whole genome shotgun (WGS) entry which is preliminary data.</text>
</comment>
<evidence type="ECO:0000313" key="3">
    <source>
        <dbReference type="Proteomes" id="UP001605036"/>
    </source>
</evidence>
<evidence type="ECO:0000256" key="1">
    <source>
        <dbReference type="SAM" id="MobiDB-lite"/>
    </source>
</evidence>